<dbReference type="InterPro" id="IPR011527">
    <property type="entry name" value="ABC1_TM_dom"/>
</dbReference>
<keyword evidence="4 11" id="KW-0067">ATP-binding</keyword>
<feature type="domain" description="ABC transporter" evidence="9">
    <location>
        <begin position="335"/>
        <end position="560"/>
    </location>
</feature>
<evidence type="ECO:0000256" key="2">
    <source>
        <dbReference type="ARBA" id="ARBA00022692"/>
    </source>
</evidence>
<dbReference type="InterPro" id="IPR017871">
    <property type="entry name" value="ABC_transporter-like_CS"/>
</dbReference>
<dbReference type="PROSITE" id="PS50929">
    <property type="entry name" value="ABC_TM1F"/>
    <property type="match status" value="1"/>
</dbReference>
<dbReference type="InterPro" id="IPR036640">
    <property type="entry name" value="ABC1_TM_sf"/>
</dbReference>
<sequence>MTSFPSRPRELLRECLLATRRDVVLSIASASVRQLAFLSLPWVLGRAVDDGLEGGSVAAAAGWVTVLAAVAAVEYTGMRGWQRWATQADARTAVWLRTRLLRAVFALDTETMRGRVGSDLITRATRDVEAVGVWVHGLATWAVIGITVVVLTPALGGLDPLLLGFAAITVPVLAAVNLVFPPMLAARAGDLARAHGARETTTEQLLSALLPLRGVGAEPLMLERHHTHSGRVTGQTLRLASVSALWEGLTQTIPQVAVVAGLLVGGLAVADGRITVGALTTFVLWMGTVSLAVNAAVARLGDRAEARVSADRITQILDLPRERSGTAVGPASGDLTVRGLTVPRPGRPPIGPLELVARPGEWVAVTGPTGAGKSTLLRAIAGLVPATGATTFGGVPLADLDPDEVFQVLGFVPEDPLLVRGTVRDNLTISGDHSPERLSTAAHIAGLDLALAGRSWDEEVGERGTALSGGQRQLVALARALLRDSPVLLLDDVTSALDADTEARVLDRLRAATADKAVVLAGHSDAVLARADRQIVLTGGAGSGEHAPEPPPQPQATEVGRG</sequence>
<dbReference type="PANTHER" id="PTHR43394">
    <property type="entry name" value="ATP-DEPENDENT PERMEASE MDL1, MITOCHONDRIAL"/>
    <property type="match status" value="1"/>
</dbReference>
<accession>A0A5D0TRT2</accession>
<protein>
    <submittedName>
        <fullName evidence="11">ABC transporter ATP-binding protein</fullName>
    </submittedName>
</protein>
<dbReference type="SUPFAM" id="SSF52540">
    <property type="entry name" value="P-loop containing nucleoside triphosphate hydrolases"/>
    <property type="match status" value="1"/>
</dbReference>
<dbReference type="GO" id="GO:0005524">
    <property type="term" value="F:ATP binding"/>
    <property type="evidence" value="ECO:0007669"/>
    <property type="project" value="UniProtKB-KW"/>
</dbReference>
<evidence type="ECO:0000259" key="10">
    <source>
        <dbReference type="PROSITE" id="PS50929"/>
    </source>
</evidence>
<dbReference type="SUPFAM" id="SSF90123">
    <property type="entry name" value="ABC transporter transmembrane region"/>
    <property type="match status" value="1"/>
</dbReference>
<comment type="subcellular location">
    <subcellularLocation>
        <location evidence="1">Cell membrane</location>
        <topology evidence="1">Multi-pass membrane protein</topology>
    </subcellularLocation>
</comment>
<dbReference type="PROSITE" id="PS00211">
    <property type="entry name" value="ABC_TRANSPORTER_1"/>
    <property type="match status" value="1"/>
</dbReference>
<evidence type="ECO:0000256" key="8">
    <source>
        <dbReference type="SAM" id="Phobius"/>
    </source>
</evidence>
<evidence type="ECO:0000256" key="6">
    <source>
        <dbReference type="ARBA" id="ARBA00023136"/>
    </source>
</evidence>
<dbReference type="AlphaFoldDB" id="A0A5D0TRT2"/>
<dbReference type="GO" id="GO:0016887">
    <property type="term" value="F:ATP hydrolysis activity"/>
    <property type="evidence" value="ECO:0007669"/>
    <property type="project" value="InterPro"/>
</dbReference>
<dbReference type="Pfam" id="PF00664">
    <property type="entry name" value="ABC_membrane"/>
    <property type="match status" value="1"/>
</dbReference>
<proteinExistence type="predicted"/>
<gene>
    <name evidence="11" type="ORF">FXF65_42255</name>
</gene>
<dbReference type="Gene3D" id="3.40.50.300">
    <property type="entry name" value="P-loop containing nucleotide triphosphate hydrolases"/>
    <property type="match status" value="1"/>
</dbReference>
<evidence type="ECO:0000256" key="3">
    <source>
        <dbReference type="ARBA" id="ARBA00022741"/>
    </source>
</evidence>
<dbReference type="OrthoDB" id="3864787at2"/>
<evidence type="ECO:0000259" key="9">
    <source>
        <dbReference type="PROSITE" id="PS50893"/>
    </source>
</evidence>
<dbReference type="PROSITE" id="PS50893">
    <property type="entry name" value="ABC_TRANSPORTER_2"/>
    <property type="match status" value="1"/>
</dbReference>
<evidence type="ECO:0000256" key="4">
    <source>
        <dbReference type="ARBA" id="ARBA00022840"/>
    </source>
</evidence>
<dbReference type="RefSeq" id="WP_148356107.1">
    <property type="nucleotide sequence ID" value="NZ_JBHSBF010000041.1"/>
</dbReference>
<feature type="transmembrane region" description="Helical" evidence="8">
    <location>
        <begin position="133"/>
        <end position="155"/>
    </location>
</feature>
<dbReference type="Gene3D" id="1.20.1560.10">
    <property type="entry name" value="ABC transporter type 1, transmembrane domain"/>
    <property type="match status" value="1"/>
</dbReference>
<keyword evidence="6 8" id="KW-0472">Membrane</keyword>
<dbReference type="Pfam" id="PF00005">
    <property type="entry name" value="ABC_tran"/>
    <property type="match status" value="1"/>
</dbReference>
<keyword evidence="12" id="KW-1185">Reference proteome</keyword>
<comment type="caution">
    <text evidence="11">The sequence shown here is derived from an EMBL/GenBank/DDBJ whole genome shotgun (WGS) entry which is preliminary data.</text>
</comment>
<dbReference type="EMBL" id="VSFF01000021">
    <property type="protein sequence ID" value="TYC07619.1"/>
    <property type="molecule type" value="Genomic_DNA"/>
</dbReference>
<feature type="domain" description="ABC transmembrane type-1" evidence="10">
    <location>
        <begin position="24"/>
        <end position="305"/>
    </location>
</feature>
<name>A0A5D0TRT2_9ACTN</name>
<dbReference type="InterPro" id="IPR003439">
    <property type="entry name" value="ABC_transporter-like_ATP-bd"/>
</dbReference>
<reference evidence="11 12" key="1">
    <citation type="submission" date="2019-08" db="EMBL/GenBank/DDBJ databases">
        <title>Actinomadura sp. nov. CYP1-5 isolated from mountain soil.</title>
        <authorList>
            <person name="Songsumanus A."/>
            <person name="Kuncharoen N."/>
            <person name="Kudo T."/>
            <person name="Yuki M."/>
            <person name="Igarashi Y."/>
            <person name="Tanasupawat S."/>
        </authorList>
    </citation>
    <scope>NUCLEOTIDE SEQUENCE [LARGE SCALE GENOMIC DNA]</scope>
    <source>
        <strain evidence="11 12">GKU157</strain>
    </source>
</reference>
<dbReference type="Proteomes" id="UP000322634">
    <property type="component" value="Unassembled WGS sequence"/>
</dbReference>
<keyword evidence="2 8" id="KW-0812">Transmembrane</keyword>
<dbReference type="GO" id="GO:0005886">
    <property type="term" value="C:plasma membrane"/>
    <property type="evidence" value="ECO:0007669"/>
    <property type="project" value="UniProtKB-SubCell"/>
</dbReference>
<feature type="transmembrane region" description="Helical" evidence="8">
    <location>
        <begin position="56"/>
        <end position="75"/>
    </location>
</feature>
<dbReference type="InterPro" id="IPR039421">
    <property type="entry name" value="Type_1_exporter"/>
</dbReference>
<evidence type="ECO:0000256" key="1">
    <source>
        <dbReference type="ARBA" id="ARBA00004651"/>
    </source>
</evidence>
<keyword evidence="5 8" id="KW-1133">Transmembrane helix</keyword>
<dbReference type="SMART" id="SM00382">
    <property type="entry name" value="AAA"/>
    <property type="match status" value="1"/>
</dbReference>
<feature type="region of interest" description="Disordered" evidence="7">
    <location>
        <begin position="538"/>
        <end position="562"/>
    </location>
</feature>
<organism evidence="11 12">
    <name type="scientific">Actinomadura syzygii</name>
    <dbReference type="NCBI Taxonomy" id="1427538"/>
    <lineage>
        <taxon>Bacteria</taxon>
        <taxon>Bacillati</taxon>
        <taxon>Actinomycetota</taxon>
        <taxon>Actinomycetes</taxon>
        <taxon>Streptosporangiales</taxon>
        <taxon>Thermomonosporaceae</taxon>
        <taxon>Actinomadura</taxon>
    </lineage>
</organism>
<evidence type="ECO:0000256" key="5">
    <source>
        <dbReference type="ARBA" id="ARBA00022989"/>
    </source>
</evidence>
<evidence type="ECO:0000313" key="12">
    <source>
        <dbReference type="Proteomes" id="UP000322634"/>
    </source>
</evidence>
<feature type="transmembrane region" description="Helical" evidence="8">
    <location>
        <begin position="276"/>
        <end position="297"/>
    </location>
</feature>
<dbReference type="InterPro" id="IPR003593">
    <property type="entry name" value="AAA+_ATPase"/>
</dbReference>
<feature type="transmembrane region" description="Helical" evidence="8">
    <location>
        <begin position="161"/>
        <end position="180"/>
    </location>
</feature>
<feature type="transmembrane region" description="Helical" evidence="8">
    <location>
        <begin position="23"/>
        <end position="44"/>
    </location>
</feature>
<evidence type="ECO:0000313" key="11">
    <source>
        <dbReference type="EMBL" id="TYC07619.1"/>
    </source>
</evidence>
<dbReference type="GO" id="GO:0015421">
    <property type="term" value="F:ABC-type oligopeptide transporter activity"/>
    <property type="evidence" value="ECO:0007669"/>
    <property type="project" value="TreeGrafter"/>
</dbReference>
<dbReference type="PANTHER" id="PTHR43394:SF1">
    <property type="entry name" value="ATP-BINDING CASSETTE SUB-FAMILY B MEMBER 10, MITOCHONDRIAL"/>
    <property type="match status" value="1"/>
</dbReference>
<evidence type="ECO:0000256" key="7">
    <source>
        <dbReference type="SAM" id="MobiDB-lite"/>
    </source>
</evidence>
<dbReference type="InterPro" id="IPR027417">
    <property type="entry name" value="P-loop_NTPase"/>
</dbReference>
<keyword evidence="3" id="KW-0547">Nucleotide-binding</keyword>